<feature type="signal peptide" evidence="2">
    <location>
        <begin position="1"/>
        <end position="17"/>
    </location>
</feature>
<feature type="chain" id="PRO_5003630257" description="Lipoprotein" evidence="2">
    <location>
        <begin position="18"/>
        <end position="180"/>
    </location>
</feature>
<sequence>MRKLSIVLLGLSLLATACESRKTTDATQTSDTATATPVTDNSASNVATLTPRLQALGLTPDHAWQNVNLGDDFSALKANAKAEPFEQDVKHVGYTTEFDNLESVDYQYFQDNGKINKIQVDLYLNTAQSVADYKKDLITYLTGKYGSAASIAQGSSWQQGKVTLLDVSKGKDFGLRLVIK</sequence>
<evidence type="ECO:0000256" key="2">
    <source>
        <dbReference type="SAM" id="SignalP"/>
    </source>
</evidence>
<dbReference type="HOGENOM" id="CLU_118586_0_0_10"/>
<dbReference type="PATRIC" id="fig|1166018.3.peg.2990"/>
<dbReference type="RefSeq" id="WP_015330370.1">
    <property type="nucleotide sequence ID" value="NC_020054.1"/>
</dbReference>
<dbReference type="EMBL" id="HE796683">
    <property type="protein sequence ID" value="CCG99271.1"/>
    <property type="molecule type" value="Genomic_DNA"/>
</dbReference>
<feature type="region of interest" description="Disordered" evidence="1">
    <location>
        <begin position="22"/>
        <end position="42"/>
    </location>
</feature>
<evidence type="ECO:0008006" key="5">
    <source>
        <dbReference type="Google" id="ProtNLM"/>
    </source>
</evidence>
<accession>I0K568</accession>
<keyword evidence="4" id="KW-1185">Reference proteome</keyword>
<dbReference type="PROSITE" id="PS51257">
    <property type="entry name" value="PROKAR_LIPOPROTEIN"/>
    <property type="match status" value="1"/>
</dbReference>
<name>I0K568_9BACT</name>
<organism evidence="3 4">
    <name type="scientific">Fibrella aestuarina BUZ 2</name>
    <dbReference type="NCBI Taxonomy" id="1166018"/>
    <lineage>
        <taxon>Bacteria</taxon>
        <taxon>Pseudomonadati</taxon>
        <taxon>Bacteroidota</taxon>
        <taxon>Cytophagia</taxon>
        <taxon>Cytophagales</taxon>
        <taxon>Spirosomataceae</taxon>
        <taxon>Fibrella</taxon>
    </lineage>
</organism>
<evidence type="ECO:0000313" key="4">
    <source>
        <dbReference type="Proteomes" id="UP000011058"/>
    </source>
</evidence>
<dbReference type="KEGG" id="fae:FAES_1261"/>
<evidence type="ECO:0000313" key="3">
    <source>
        <dbReference type="EMBL" id="CCG99271.1"/>
    </source>
</evidence>
<dbReference type="eggNOG" id="ENOG5032SN4">
    <property type="taxonomic scope" value="Bacteria"/>
</dbReference>
<proteinExistence type="predicted"/>
<reference evidence="3 4" key="1">
    <citation type="journal article" date="2012" name="J. Bacteriol.">
        <title>Genome Sequence of Fibrella aestuarina BUZ 2T, a Filamentous Marine Bacterium.</title>
        <authorList>
            <person name="Filippini M."/>
            <person name="Qi W."/>
            <person name="Blom J."/>
            <person name="Goesmann A."/>
            <person name="Smits T.H."/>
            <person name="Bagheri H.C."/>
        </authorList>
    </citation>
    <scope>NUCLEOTIDE SEQUENCE [LARGE SCALE GENOMIC DNA]</scope>
    <source>
        <strain evidence="4">BUZ 2T</strain>
    </source>
</reference>
<evidence type="ECO:0000256" key="1">
    <source>
        <dbReference type="SAM" id="MobiDB-lite"/>
    </source>
</evidence>
<dbReference type="AlphaFoldDB" id="I0K568"/>
<keyword evidence="2" id="KW-0732">Signal</keyword>
<dbReference type="Proteomes" id="UP000011058">
    <property type="component" value="Chromosome"/>
</dbReference>
<gene>
    <name evidence="3" type="ORF">FAES_1261</name>
</gene>
<dbReference type="OrthoDB" id="958015at2"/>
<protein>
    <recommendedName>
        <fullName evidence="5">Lipoprotein</fullName>
    </recommendedName>
</protein>
<feature type="compositionally biased region" description="Low complexity" evidence="1">
    <location>
        <begin position="25"/>
        <end position="40"/>
    </location>
</feature>